<feature type="signal peptide" evidence="1">
    <location>
        <begin position="1"/>
        <end position="16"/>
    </location>
</feature>
<evidence type="ECO:0000256" key="1">
    <source>
        <dbReference type="SAM" id="SignalP"/>
    </source>
</evidence>
<evidence type="ECO:0000313" key="3">
    <source>
        <dbReference type="Proteomes" id="UP000192333"/>
    </source>
</evidence>
<gene>
    <name evidence="2" type="ORF">SAMN00777080_3428</name>
</gene>
<feature type="chain" id="PRO_5012551810" evidence="1">
    <location>
        <begin position="17"/>
        <end position="82"/>
    </location>
</feature>
<evidence type="ECO:0000313" key="2">
    <source>
        <dbReference type="EMBL" id="SMD44794.1"/>
    </source>
</evidence>
<name>A0A1W2H7Q9_9BACT</name>
<dbReference type="EMBL" id="LT838813">
    <property type="protein sequence ID" value="SMD44794.1"/>
    <property type="molecule type" value="Genomic_DNA"/>
</dbReference>
<proteinExistence type="predicted"/>
<dbReference type="Proteomes" id="UP000192333">
    <property type="component" value="Chromosome I"/>
</dbReference>
<protein>
    <submittedName>
        <fullName evidence="2">Uncharacterized protein</fullName>
    </submittedName>
</protein>
<reference evidence="3" key="1">
    <citation type="submission" date="2017-04" db="EMBL/GenBank/DDBJ databases">
        <authorList>
            <person name="Varghese N."/>
            <person name="Submissions S."/>
        </authorList>
    </citation>
    <scope>NUCLEOTIDE SEQUENCE [LARGE SCALE GENOMIC DNA]</scope>
    <source>
        <strain evidence="3">DSM 16537</strain>
    </source>
</reference>
<dbReference type="AlphaFoldDB" id="A0A1W2H7Q9"/>
<sequence length="82" mass="8830">MLPILGLVLAAAFAFAFSQPAPQGLIQFGNDNGTYVPLTGLTEGSDYDCENDPRPCVVTFSNNNPQTGQMTVVKPGIWQDLR</sequence>
<organism evidence="2 3">
    <name type="scientific">Aquiflexum balticum DSM 16537</name>
    <dbReference type="NCBI Taxonomy" id="758820"/>
    <lineage>
        <taxon>Bacteria</taxon>
        <taxon>Pseudomonadati</taxon>
        <taxon>Bacteroidota</taxon>
        <taxon>Cytophagia</taxon>
        <taxon>Cytophagales</taxon>
        <taxon>Cyclobacteriaceae</taxon>
        <taxon>Aquiflexum</taxon>
    </lineage>
</organism>
<keyword evidence="3" id="KW-1185">Reference proteome</keyword>
<keyword evidence="1" id="KW-0732">Signal</keyword>
<accession>A0A1W2H7Q9</accession>